<dbReference type="Gene3D" id="3.30.560.10">
    <property type="entry name" value="Glucose Oxidase, domain 3"/>
    <property type="match status" value="1"/>
</dbReference>
<dbReference type="PANTHER" id="PTHR11552">
    <property type="entry name" value="GLUCOSE-METHANOL-CHOLINE GMC OXIDOREDUCTASE"/>
    <property type="match status" value="1"/>
</dbReference>
<dbReference type="Pfam" id="PF00732">
    <property type="entry name" value="GMC_oxred_N"/>
    <property type="match status" value="1"/>
</dbReference>
<keyword evidence="9" id="KW-0560">Oxidoreductase</keyword>
<keyword evidence="4 5" id="KW-0274">FAD</keyword>
<organism evidence="9 10">
    <name type="scientific">Paraburkholderia caribensis MBA4</name>
    <dbReference type="NCBI Taxonomy" id="1323664"/>
    <lineage>
        <taxon>Bacteria</taxon>
        <taxon>Pseudomonadati</taxon>
        <taxon>Pseudomonadota</taxon>
        <taxon>Betaproteobacteria</taxon>
        <taxon>Burkholderiales</taxon>
        <taxon>Burkholderiaceae</taxon>
        <taxon>Paraburkholderia</taxon>
    </lineage>
</organism>
<dbReference type="GO" id="GO:0050660">
    <property type="term" value="F:flavin adenine dinucleotide binding"/>
    <property type="evidence" value="ECO:0007669"/>
    <property type="project" value="InterPro"/>
</dbReference>
<evidence type="ECO:0000256" key="1">
    <source>
        <dbReference type="ARBA" id="ARBA00001974"/>
    </source>
</evidence>
<dbReference type="Pfam" id="PF05199">
    <property type="entry name" value="GMC_oxred_C"/>
    <property type="match status" value="1"/>
</dbReference>
<dbReference type="PROSITE" id="PS51257">
    <property type="entry name" value="PROKAR_LIPOPROTEIN"/>
    <property type="match status" value="1"/>
</dbReference>
<accession>A0A0P0RIB2</accession>
<feature type="binding site" evidence="5">
    <location>
        <begin position="92"/>
        <end position="95"/>
    </location>
    <ligand>
        <name>FAD</name>
        <dbReference type="ChEBI" id="CHEBI:57692"/>
    </ligand>
</feature>
<evidence type="ECO:0000313" key="9">
    <source>
        <dbReference type="EMBL" id="ALL68471.1"/>
    </source>
</evidence>
<sequence length="530" mass="57936">MKNRFDFVIVGAGSAGCVLANRLSHEQRNRVLLIEAGGSDWNPWIHIPLGFGKLFNSKRENWLDYTVAEPFLENRKIFQPRGKVIGGSSSINGLVYVRGQREDYDHWERLGNSGWGYTDLLPYFLMAEDQAHGLSSFHGTGGPLHVEDVPDRYQICDSFIEAAQQAGYPRNDDFNSAGQEGAGYFQMTTKRGVRQSTAKAYLKPVMKRRNLEVVTHAHVTRVVTDKGRAVGVEFLSNGHVRKVSAEREVIVCAGAIGSPQILQLSGIGSPDLLRNLDIPVAASLPGVGRNLQDHYRSMLVFRAIQGLSVNDSLRTFSGKFVSGIRYLVGRRGPLAISAGIGGGFFRTGSDVGRPDLQISISMFSTTEVPGRLDKFSGFTASTIQLRPESRGTVSIKSANPLIPPVIQMNYLSTPKDREMAVIGIRLMRDIATRPGMRAVIEEEILPGQSALTDAQLLSHAKERGGSIFHPVGTCRMGSDDDAVVDRNLRVRGMEKLRVVDASVMPTLISGNTNATTIAIAEKAASMILNE</sequence>
<keyword evidence="3 6" id="KW-0285">Flavoprotein</keyword>
<dbReference type="EMBL" id="CP012747">
    <property type="protein sequence ID" value="ALL68471.1"/>
    <property type="molecule type" value="Genomic_DNA"/>
</dbReference>
<reference evidence="9 10" key="1">
    <citation type="journal article" date="2014" name="Genome Announc.">
        <title>Draft Genome Sequence of the Haloacid-Degrading Burkholderia caribensis Strain MBA4.</title>
        <authorList>
            <person name="Pan Y."/>
            <person name="Kong K.F."/>
            <person name="Tsang J.S."/>
        </authorList>
    </citation>
    <scope>NUCLEOTIDE SEQUENCE [LARGE SCALE GENOMIC DNA]</scope>
    <source>
        <strain evidence="9 10">MBA4</strain>
    </source>
</reference>
<dbReference type="InterPro" id="IPR007867">
    <property type="entry name" value="GMC_OxRtase_C"/>
</dbReference>
<comment type="cofactor">
    <cofactor evidence="1 5">
        <name>FAD</name>
        <dbReference type="ChEBI" id="CHEBI:57692"/>
    </cofactor>
</comment>
<evidence type="ECO:0000259" key="7">
    <source>
        <dbReference type="PROSITE" id="PS00623"/>
    </source>
</evidence>
<name>A0A0P0RIB2_9BURK</name>
<dbReference type="AlphaFoldDB" id="A0A0P0RIB2"/>
<dbReference type="GO" id="GO:0008812">
    <property type="term" value="F:choline dehydrogenase activity"/>
    <property type="evidence" value="ECO:0007669"/>
    <property type="project" value="UniProtKB-EC"/>
</dbReference>
<evidence type="ECO:0000256" key="4">
    <source>
        <dbReference type="ARBA" id="ARBA00022827"/>
    </source>
</evidence>
<evidence type="ECO:0000256" key="6">
    <source>
        <dbReference type="RuleBase" id="RU003968"/>
    </source>
</evidence>
<dbReference type="Proteomes" id="UP000019146">
    <property type="component" value="Chromosome 2"/>
</dbReference>
<feature type="binding site" evidence="5">
    <location>
        <position position="84"/>
    </location>
    <ligand>
        <name>FAD</name>
        <dbReference type="ChEBI" id="CHEBI:57692"/>
    </ligand>
</feature>
<comment type="similarity">
    <text evidence="2 6">Belongs to the GMC oxidoreductase family.</text>
</comment>
<evidence type="ECO:0000256" key="3">
    <source>
        <dbReference type="ARBA" id="ARBA00022630"/>
    </source>
</evidence>
<dbReference type="KEGG" id="bcai:K788_0000483"/>
<dbReference type="Gene3D" id="3.50.50.60">
    <property type="entry name" value="FAD/NAD(P)-binding domain"/>
    <property type="match status" value="1"/>
</dbReference>
<feature type="domain" description="Glucose-methanol-choline oxidoreductase N-terminal" evidence="8">
    <location>
        <begin position="254"/>
        <end position="268"/>
    </location>
</feature>
<dbReference type="PANTHER" id="PTHR11552:SF147">
    <property type="entry name" value="CHOLINE DEHYDROGENASE, MITOCHONDRIAL"/>
    <property type="match status" value="1"/>
</dbReference>
<gene>
    <name evidence="9" type="ORF">K788_0000483</name>
</gene>
<dbReference type="SUPFAM" id="SSF51905">
    <property type="entry name" value="FAD/NAD(P)-binding domain"/>
    <property type="match status" value="1"/>
</dbReference>
<evidence type="ECO:0000259" key="8">
    <source>
        <dbReference type="PROSITE" id="PS00624"/>
    </source>
</evidence>
<dbReference type="GeneID" id="69972182"/>
<dbReference type="InterPro" id="IPR012132">
    <property type="entry name" value="GMC_OxRdtase"/>
</dbReference>
<dbReference type="EC" id="1.1.99.1" evidence="9"/>
<evidence type="ECO:0000256" key="5">
    <source>
        <dbReference type="PIRSR" id="PIRSR000137-2"/>
    </source>
</evidence>
<dbReference type="InterPro" id="IPR000172">
    <property type="entry name" value="GMC_OxRdtase_N"/>
</dbReference>
<dbReference type="InterPro" id="IPR036188">
    <property type="entry name" value="FAD/NAD-bd_sf"/>
</dbReference>
<dbReference type="PROSITE" id="PS00624">
    <property type="entry name" value="GMC_OXRED_2"/>
    <property type="match status" value="1"/>
</dbReference>
<proteinExistence type="inferred from homology"/>
<evidence type="ECO:0000313" key="10">
    <source>
        <dbReference type="Proteomes" id="UP000019146"/>
    </source>
</evidence>
<protein>
    <submittedName>
        <fullName evidence="9">Choline dehydrogenase</fullName>
        <ecNumber evidence="9">1.1.99.1</ecNumber>
    </submittedName>
</protein>
<dbReference type="RefSeq" id="WP_098016064.1">
    <property type="nucleotide sequence ID" value="NZ_CP012747.1"/>
</dbReference>
<feature type="binding site" evidence="5">
    <location>
        <position position="219"/>
    </location>
    <ligand>
        <name>FAD</name>
        <dbReference type="ChEBI" id="CHEBI:57692"/>
    </ligand>
</feature>
<evidence type="ECO:0000256" key="2">
    <source>
        <dbReference type="ARBA" id="ARBA00010790"/>
    </source>
</evidence>
<dbReference type="PROSITE" id="PS00623">
    <property type="entry name" value="GMC_OXRED_1"/>
    <property type="match status" value="1"/>
</dbReference>
<dbReference type="SUPFAM" id="SSF54373">
    <property type="entry name" value="FAD-linked reductases, C-terminal domain"/>
    <property type="match status" value="1"/>
</dbReference>
<dbReference type="PIRSF" id="PIRSF000137">
    <property type="entry name" value="Alcohol_oxidase"/>
    <property type="match status" value="1"/>
</dbReference>
<feature type="domain" description="Glucose-methanol-choline oxidoreductase N-terminal" evidence="7">
    <location>
        <begin position="82"/>
        <end position="105"/>
    </location>
</feature>